<comment type="caution">
    <text evidence="5">The sequence shown here is derived from an EMBL/GenBank/DDBJ whole genome shotgun (WGS) entry which is preliminary data.</text>
</comment>
<dbReference type="PROSITE" id="PS50234">
    <property type="entry name" value="VWFA"/>
    <property type="match status" value="1"/>
</dbReference>
<keyword evidence="2" id="KW-0472">Membrane</keyword>
<evidence type="ECO:0000313" key="6">
    <source>
        <dbReference type="Proteomes" id="UP000586827"/>
    </source>
</evidence>
<evidence type="ECO:0000256" key="3">
    <source>
        <dbReference type="SAM" id="SignalP"/>
    </source>
</evidence>
<dbReference type="PANTHER" id="PTHR10579:SF43">
    <property type="entry name" value="ZINC FINGER (C3HC4-TYPE RING FINGER) FAMILY PROTEIN"/>
    <property type="match status" value="1"/>
</dbReference>
<reference evidence="5 6" key="1">
    <citation type="submission" date="2020-05" db="EMBL/GenBank/DDBJ databases">
        <title>MicrobeNet Type strains.</title>
        <authorList>
            <person name="Nicholson A.C."/>
        </authorList>
    </citation>
    <scope>NUCLEOTIDE SEQUENCE [LARGE SCALE GENOMIC DNA]</scope>
    <source>
        <strain evidence="5 6">JCM 3224</strain>
    </source>
</reference>
<gene>
    <name evidence="5" type="ORF">HLB23_26860</name>
</gene>
<dbReference type="InterPro" id="IPR051266">
    <property type="entry name" value="CLCR"/>
</dbReference>
<feature type="chain" id="PRO_5032411119" evidence="3">
    <location>
        <begin position="27"/>
        <end position="625"/>
    </location>
</feature>
<protein>
    <submittedName>
        <fullName evidence="5">VWA domain-containing protein</fullName>
    </submittedName>
</protein>
<dbReference type="Gene3D" id="3.40.50.410">
    <property type="entry name" value="von Willebrand factor, type A domain"/>
    <property type="match status" value="1"/>
</dbReference>
<sequence length="625" mass="64941">MSRFAKSLLLTAGLVGLLSVALPAQAQEPEQEYAPTMLVLDASGSMNAADPGGGSKMDAAKTAVRNFVGTAPAESKVGLTVYGTGTGSSDAEQAAGCQDVRVLREAQTIDKGVLTSAVDGIVASGYTPIGTSLRTAAAALPQSGPRSIVLVSDGEDTCAPPDPCEVARELNQQGAKVVVHAIGFGVDAASRAQLTCVAQTTGGTYTDAVDGASLQRVLPRVSQAALRTYKPIGTAITGTATHRDAPVATAGQYLDTIGQKEKRYYALDVPEGATAYFSGTLSFPRIPHDAPNGDTSSLAVRVFGADGKDCNEFEFESVVNSSHGVALTVSTPWDGATKPKTGGSSDHCRGGGRYYFATEWSGIADNMPERMPIELLFGIEPGVTDAGPAAATAKTTFVEPTGDAVSAVGGGSFNVAGALSGSGSYTDTIQRGEFVFYRVRLDWGQGLAYRVNYEATSTHGRDGLSNITTTLYSPFRDEIQHAFSSYGGDARVLPTSDPALATLPVRYNNRTSEELADHNQSVAGWYYIAVKVGPAETTDAVPIRMDVTVAGDAEPGPRYEEISTGGVSGENATPKTSETSAAAEENSDGISTTGMVTIVASGVVVVGMIVSGLLLWRRRTTASRR</sequence>
<evidence type="ECO:0000259" key="4">
    <source>
        <dbReference type="PROSITE" id="PS50234"/>
    </source>
</evidence>
<evidence type="ECO:0000256" key="2">
    <source>
        <dbReference type="SAM" id="Phobius"/>
    </source>
</evidence>
<dbReference type="Pfam" id="PF13519">
    <property type="entry name" value="VWA_2"/>
    <property type="match status" value="1"/>
</dbReference>
<dbReference type="RefSeq" id="WP_067517318.1">
    <property type="nucleotide sequence ID" value="NZ_JABELX010000010.1"/>
</dbReference>
<keyword evidence="3" id="KW-0732">Signal</keyword>
<dbReference type="PANTHER" id="PTHR10579">
    <property type="entry name" value="CALCIUM-ACTIVATED CHLORIDE CHANNEL REGULATOR"/>
    <property type="match status" value="1"/>
</dbReference>
<feature type="domain" description="VWFA" evidence="4">
    <location>
        <begin position="35"/>
        <end position="221"/>
    </location>
</feature>
<organism evidence="5 6">
    <name type="scientific">Nocardia uniformis</name>
    <dbReference type="NCBI Taxonomy" id="53432"/>
    <lineage>
        <taxon>Bacteria</taxon>
        <taxon>Bacillati</taxon>
        <taxon>Actinomycetota</taxon>
        <taxon>Actinomycetes</taxon>
        <taxon>Mycobacteriales</taxon>
        <taxon>Nocardiaceae</taxon>
        <taxon>Nocardia</taxon>
    </lineage>
</organism>
<feature type="transmembrane region" description="Helical" evidence="2">
    <location>
        <begin position="595"/>
        <end position="616"/>
    </location>
</feature>
<feature type="signal peptide" evidence="3">
    <location>
        <begin position="1"/>
        <end position="26"/>
    </location>
</feature>
<dbReference type="SUPFAM" id="SSF53300">
    <property type="entry name" value="vWA-like"/>
    <property type="match status" value="1"/>
</dbReference>
<dbReference type="EMBL" id="JABELX010000010">
    <property type="protein sequence ID" value="NNH73433.1"/>
    <property type="molecule type" value="Genomic_DNA"/>
</dbReference>
<accession>A0A849C400</accession>
<dbReference type="InterPro" id="IPR036465">
    <property type="entry name" value="vWFA_dom_sf"/>
</dbReference>
<feature type="compositionally biased region" description="Polar residues" evidence="1">
    <location>
        <begin position="570"/>
        <end position="580"/>
    </location>
</feature>
<dbReference type="AlphaFoldDB" id="A0A849C400"/>
<evidence type="ECO:0000256" key="1">
    <source>
        <dbReference type="SAM" id="MobiDB-lite"/>
    </source>
</evidence>
<dbReference type="Proteomes" id="UP000586827">
    <property type="component" value="Unassembled WGS sequence"/>
</dbReference>
<dbReference type="InterPro" id="IPR002035">
    <property type="entry name" value="VWF_A"/>
</dbReference>
<keyword evidence="6" id="KW-1185">Reference proteome</keyword>
<keyword evidence="2" id="KW-1133">Transmembrane helix</keyword>
<evidence type="ECO:0000313" key="5">
    <source>
        <dbReference type="EMBL" id="NNH73433.1"/>
    </source>
</evidence>
<name>A0A849C400_9NOCA</name>
<dbReference type="SMART" id="SM00327">
    <property type="entry name" value="VWA"/>
    <property type="match status" value="1"/>
</dbReference>
<feature type="region of interest" description="Disordered" evidence="1">
    <location>
        <begin position="552"/>
        <end position="588"/>
    </location>
</feature>
<proteinExistence type="predicted"/>
<keyword evidence="2" id="KW-0812">Transmembrane</keyword>